<dbReference type="OrthoDB" id="5117551at2"/>
<sequence length="263" mass="28767">MEAKTYASAIGEFVRTYRRDHALTLEAVARRGREHGATWSLSSVQAIEGGKASPTLPTMLTLALVLGELSDRSLTLDDLLGDAEEFDRPCVGRSEHPVKRSFVARALTGSKVELTAADTAPVIDGPFGPASGDEVGSKRLKDRQREFVVDDEVEEAVRRRGGAPLSAAEIASAHAQLVDEYQMPPEPDWDAEDVLPPSQAEQRAAKKLEMDPDDLKQMAEELWGRTLEGESARRVGPDSTPQARGRVTRVLVEEIRAALEEDR</sequence>
<accession>A0A1H1NSS5</accession>
<dbReference type="STRING" id="629680.SAMN04489751_1038"/>
<dbReference type="EMBL" id="LT629739">
    <property type="protein sequence ID" value="SDS02018.1"/>
    <property type="molecule type" value="Genomic_DNA"/>
</dbReference>
<evidence type="ECO:0000256" key="1">
    <source>
        <dbReference type="SAM" id="MobiDB-lite"/>
    </source>
</evidence>
<keyword evidence="3" id="KW-1185">Reference proteome</keyword>
<name>A0A1H1NSS5_BRESA</name>
<reference evidence="2" key="1">
    <citation type="submission" date="2016-10" db="EMBL/GenBank/DDBJ databases">
        <authorList>
            <person name="Varghese N."/>
            <person name="Submissions S."/>
        </authorList>
    </citation>
    <scope>NUCLEOTIDE SEQUENCE [LARGE SCALE GENOMIC DNA]</scope>
    <source>
        <strain evidence="2">DSM 22082</strain>
    </source>
</reference>
<dbReference type="Gene3D" id="1.10.260.40">
    <property type="entry name" value="lambda repressor-like DNA-binding domains"/>
    <property type="match status" value="1"/>
</dbReference>
<dbReference type="GO" id="GO:0003677">
    <property type="term" value="F:DNA binding"/>
    <property type="evidence" value="ECO:0007669"/>
    <property type="project" value="InterPro"/>
</dbReference>
<protein>
    <submittedName>
        <fullName evidence="2">Helix-turn-helix domain-containing protein</fullName>
    </submittedName>
</protein>
<feature type="compositionally biased region" description="Basic and acidic residues" evidence="1">
    <location>
        <begin position="227"/>
        <end position="236"/>
    </location>
</feature>
<dbReference type="Proteomes" id="UP000199700">
    <property type="component" value="Chromosome"/>
</dbReference>
<gene>
    <name evidence="2" type="ORF">SAMN04489751_1038</name>
</gene>
<feature type="region of interest" description="Disordered" evidence="1">
    <location>
        <begin position="227"/>
        <end position="246"/>
    </location>
</feature>
<proteinExistence type="predicted"/>
<dbReference type="AlphaFoldDB" id="A0A1H1NSS5"/>
<evidence type="ECO:0000313" key="2">
    <source>
        <dbReference type="EMBL" id="SDS02018.1"/>
    </source>
</evidence>
<organism evidence="2 3">
    <name type="scientific">Brevibacterium sandarakinum</name>
    <dbReference type="NCBI Taxonomy" id="629680"/>
    <lineage>
        <taxon>Bacteria</taxon>
        <taxon>Bacillati</taxon>
        <taxon>Actinomycetota</taxon>
        <taxon>Actinomycetes</taxon>
        <taxon>Micrococcales</taxon>
        <taxon>Brevibacteriaceae</taxon>
        <taxon>Brevibacterium</taxon>
    </lineage>
</organism>
<evidence type="ECO:0000313" key="3">
    <source>
        <dbReference type="Proteomes" id="UP000199700"/>
    </source>
</evidence>
<dbReference type="InterPro" id="IPR010982">
    <property type="entry name" value="Lambda_DNA-bd_dom_sf"/>
</dbReference>
<dbReference type="SUPFAM" id="SSF47413">
    <property type="entry name" value="lambda repressor-like DNA-binding domains"/>
    <property type="match status" value="1"/>
</dbReference>